<proteinExistence type="inferred from homology"/>
<dbReference type="Gene3D" id="3.40.50.200">
    <property type="entry name" value="Peptidase S8/S53 domain"/>
    <property type="match status" value="1"/>
</dbReference>
<dbReference type="Pfam" id="PF00082">
    <property type="entry name" value="Peptidase_S8"/>
    <property type="match status" value="1"/>
</dbReference>
<evidence type="ECO:0000313" key="6">
    <source>
        <dbReference type="Proteomes" id="UP001291623"/>
    </source>
</evidence>
<feature type="domain" description="Peptidase S8/S53" evidence="4">
    <location>
        <begin position="25"/>
        <end position="115"/>
    </location>
</feature>
<dbReference type="PANTHER" id="PTHR10795">
    <property type="entry name" value="PROPROTEIN CONVERTASE SUBTILISIN/KEXIN"/>
    <property type="match status" value="1"/>
</dbReference>
<organism evidence="5 6">
    <name type="scientific">Anisodus tanguticus</name>
    <dbReference type="NCBI Taxonomy" id="243964"/>
    <lineage>
        <taxon>Eukaryota</taxon>
        <taxon>Viridiplantae</taxon>
        <taxon>Streptophyta</taxon>
        <taxon>Embryophyta</taxon>
        <taxon>Tracheophyta</taxon>
        <taxon>Spermatophyta</taxon>
        <taxon>Magnoliopsida</taxon>
        <taxon>eudicotyledons</taxon>
        <taxon>Gunneridae</taxon>
        <taxon>Pentapetalae</taxon>
        <taxon>asterids</taxon>
        <taxon>lamiids</taxon>
        <taxon>Solanales</taxon>
        <taxon>Solanaceae</taxon>
        <taxon>Solanoideae</taxon>
        <taxon>Hyoscyameae</taxon>
        <taxon>Anisodus</taxon>
    </lineage>
</organism>
<dbReference type="GO" id="GO:0006508">
    <property type="term" value="P:proteolysis"/>
    <property type="evidence" value="ECO:0007669"/>
    <property type="project" value="InterPro"/>
</dbReference>
<dbReference type="PROSITE" id="PS51892">
    <property type="entry name" value="SUBTILASE"/>
    <property type="match status" value="1"/>
</dbReference>
<evidence type="ECO:0000256" key="1">
    <source>
        <dbReference type="ARBA" id="ARBA00011073"/>
    </source>
</evidence>
<dbReference type="InterPro" id="IPR036852">
    <property type="entry name" value="Peptidase_S8/S53_dom_sf"/>
</dbReference>
<dbReference type="EMBL" id="JAVYJV010000005">
    <property type="protein sequence ID" value="KAK4371411.1"/>
    <property type="molecule type" value="Genomic_DNA"/>
</dbReference>
<protein>
    <recommendedName>
        <fullName evidence="4">Peptidase S8/S53 domain-containing protein</fullName>
    </recommendedName>
</protein>
<dbReference type="GO" id="GO:0004252">
    <property type="term" value="F:serine-type endopeptidase activity"/>
    <property type="evidence" value="ECO:0007669"/>
    <property type="project" value="InterPro"/>
</dbReference>
<keyword evidence="6" id="KW-1185">Reference proteome</keyword>
<evidence type="ECO:0000259" key="4">
    <source>
        <dbReference type="Pfam" id="PF00082"/>
    </source>
</evidence>
<gene>
    <name evidence="5" type="ORF">RND71_010886</name>
</gene>
<accession>A0AAE1VP76</accession>
<dbReference type="InterPro" id="IPR000209">
    <property type="entry name" value="Peptidase_S8/S53_dom"/>
</dbReference>
<comment type="caution">
    <text evidence="3">Lacks conserved residue(s) required for the propagation of feature annotation.</text>
</comment>
<evidence type="ECO:0000313" key="5">
    <source>
        <dbReference type="EMBL" id="KAK4371411.1"/>
    </source>
</evidence>
<dbReference type="InterPro" id="IPR045051">
    <property type="entry name" value="SBT"/>
</dbReference>
<comment type="similarity">
    <text evidence="1 3">Belongs to the peptidase S8 family.</text>
</comment>
<dbReference type="Gene3D" id="2.60.40.2310">
    <property type="match status" value="1"/>
</dbReference>
<evidence type="ECO:0000256" key="3">
    <source>
        <dbReference type="PROSITE-ProRule" id="PRU01240"/>
    </source>
</evidence>
<evidence type="ECO:0000256" key="2">
    <source>
        <dbReference type="ARBA" id="ARBA00022729"/>
    </source>
</evidence>
<dbReference type="SUPFAM" id="SSF52743">
    <property type="entry name" value="Subtilisin-like"/>
    <property type="match status" value="1"/>
</dbReference>
<name>A0AAE1VP76_9SOLA</name>
<comment type="caution">
    <text evidence="5">The sequence shown here is derived from an EMBL/GenBank/DDBJ whole genome shotgun (WGS) entry which is preliminary data.</text>
</comment>
<reference evidence="5" key="1">
    <citation type="submission" date="2023-12" db="EMBL/GenBank/DDBJ databases">
        <title>Genome assembly of Anisodus tanguticus.</title>
        <authorList>
            <person name="Wang Y.-J."/>
        </authorList>
    </citation>
    <scope>NUCLEOTIDE SEQUENCE</scope>
    <source>
        <strain evidence="5">KB-2021</strain>
        <tissue evidence="5">Leaf</tissue>
    </source>
</reference>
<dbReference type="Proteomes" id="UP001291623">
    <property type="component" value="Unassembled WGS sequence"/>
</dbReference>
<keyword evidence="2" id="KW-0732">Signal</keyword>
<sequence length="199" mass="21767">MLIPQQDSYVERMLLLGKKRAPIVVRFSSRGPNFVVPEVLKLDLITPGLNILAAWLGDISTTRLNMDPRRVKFNILSGTSMACPHLAGVAALVRSIHPDWSPAAIKSALMTTSTSFDNAQLPIIKSEDMELATPISIGAGHVNPESAIDPGLIYDVDTSDYVKFLCSLNYTEKQMKLFTNEANPCSDFSGSTPLDLNYP</sequence>
<dbReference type="AlphaFoldDB" id="A0AAE1VP76"/>